<sequence length="521" mass="58735">MSDPPNPFSLRAAKRRRTLERWLASPVTAARIVLSNSDLVGLILQQMELTLAVKRVWDDPNWDAFRAEMVSYAFVSKAFCDPAMNIVWRCIPSLRPLVLLLPLFVIERDAYRLRRDWEGVAVSASALDRLLFYAPRIREVVIGGDDYITKSVSPAVLDLLFRHGIPSIAPALHTLIISYKCYRDAGSFDLVSRSPIQNVVFAHCQSRPKDEAFNKVAFHRLSEEGSLPQSIVVAPFTSYDVFPVPLRHPGPFLKNLRHLDIHYLSFESRSKLVAWLGDLSSSSPNLNELRLELFLRDRDQSFWMPNRLHQFPDLTKLHLKSSPDVVALVFSTTFYPCLTHLELKTFLLNKMLTDSAVGVIVGTIPSARFIDIEGPFDHKAILKFFCLPSLERFRWDCDPCYQSRCLPPDHASYDTWLDEIHMAIGGSLGKAGLSRDFTLKLPDRLQPGVIKVNDLPRRFVLLSPADDDGGYIYNLGSSSFLSTPTQLSLPQPNHLFFNSWGGGGSWSPLHIAFPPGTEDSG</sequence>
<dbReference type="InterPro" id="IPR032675">
    <property type="entry name" value="LRR_dom_sf"/>
</dbReference>
<accession>A8N8T0</accession>
<dbReference type="AlphaFoldDB" id="A8N8T0"/>
<dbReference type="VEuPathDB" id="FungiDB:CC1G_00805"/>
<reference evidence="1 2" key="1">
    <citation type="journal article" date="2010" name="Proc. Natl. Acad. Sci. U.S.A.">
        <title>Insights into evolution of multicellular fungi from the assembled chromosomes of the mushroom Coprinopsis cinerea (Coprinus cinereus).</title>
        <authorList>
            <person name="Stajich J.E."/>
            <person name="Wilke S.K."/>
            <person name="Ahren D."/>
            <person name="Au C.H."/>
            <person name="Birren B.W."/>
            <person name="Borodovsky M."/>
            <person name="Burns C."/>
            <person name="Canback B."/>
            <person name="Casselton L.A."/>
            <person name="Cheng C.K."/>
            <person name="Deng J."/>
            <person name="Dietrich F.S."/>
            <person name="Fargo D.C."/>
            <person name="Farman M.L."/>
            <person name="Gathman A.C."/>
            <person name="Goldberg J."/>
            <person name="Guigo R."/>
            <person name="Hoegger P.J."/>
            <person name="Hooker J.B."/>
            <person name="Huggins A."/>
            <person name="James T.Y."/>
            <person name="Kamada T."/>
            <person name="Kilaru S."/>
            <person name="Kodira C."/>
            <person name="Kues U."/>
            <person name="Kupfer D."/>
            <person name="Kwan H.S."/>
            <person name="Lomsadze A."/>
            <person name="Li W."/>
            <person name="Lilly W.W."/>
            <person name="Ma L.J."/>
            <person name="Mackey A.J."/>
            <person name="Manning G."/>
            <person name="Martin F."/>
            <person name="Muraguchi H."/>
            <person name="Natvig D.O."/>
            <person name="Palmerini H."/>
            <person name="Ramesh M.A."/>
            <person name="Rehmeyer C.J."/>
            <person name="Roe B.A."/>
            <person name="Shenoy N."/>
            <person name="Stanke M."/>
            <person name="Ter-Hovhannisyan V."/>
            <person name="Tunlid A."/>
            <person name="Velagapudi R."/>
            <person name="Vision T.J."/>
            <person name="Zeng Q."/>
            <person name="Zolan M.E."/>
            <person name="Pukkila P.J."/>
        </authorList>
    </citation>
    <scope>NUCLEOTIDE SEQUENCE [LARGE SCALE GENOMIC DNA]</scope>
    <source>
        <strain evidence="2">Okayama-7 / 130 / ATCC MYA-4618 / FGSC 9003</strain>
    </source>
</reference>
<comment type="caution">
    <text evidence="1">The sequence shown here is derived from an EMBL/GenBank/DDBJ whole genome shotgun (WGS) entry which is preliminary data.</text>
</comment>
<dbReference type="InParanoid" id="A8N8T0"/>
<evidence type="ECO:0000313" key="1">
    <source>
        <dbReference type="EMBL" id="EAU90421.1"/>
    </source>
</evidence>
<evidence type="ECO:0008006" key="3">
    <source>
        <dbReference type="Google" id="ProtNLM"/>
    </source>
</evidence>
<dbReference type="EMBL" id="AACS02000007">
    <property type="protein sequence ID" value="EAU90421.1"/>
    <property type="molecule type" value="Genomic_DNA"/>
</dbReference>
<dbReference type="OrthoDB" id="3543113at2759"/>
<dbReference type="Gene3D" id="3.80.10.10">
    <property type="entry name" value="Ribonuclease Inhibitor"/>
    <property type="match status" value="1"/>
</dbReference>
<dbReference type="Proteomes" id="UP000001861">
    <property type="component" value="Unassembled WGS sequence"/>
</dbReference>
<keyword evidence="2" id="KW-1185">Reference proteome</keyword>
<dbReference type="GeneID" id="6007722"/>
<dbReference type="KEGG" id="cci:CC1G_00805"/>
<proteinExistence type="predicted"/>
<organism evidence="1 2">
    <name type="scientific">Coprinopsis cinerea (strain Okayama-7 / 130 / ATCC MYA-4618 / FGSC 9003)</name>
    <name type="common">Inky cap fungus</name>
    <name type="synonym">Hormographiella aspergillata</name>
    <dbReference type="NCBI Taxonomy" id="240176"/>
    <lineage>
        <taxon>Eukaryota</taxon>
        <taxon>Fungi</taxon>
        <taxon>Dikarya</taxon>
        <taxon>Basidiomycota</taxon>
        <taxon>Agaricomycotina</taxon>
        <taxon>Agaricomycetes</taxon>
        <taxon>Agaricomycetidae</taxon>
        <taxon>Agaricales</taxon>
        <taxon>Agaricineae</taxon>
        <taxon>Psathyrellaceae</taxon>
        <taxon>Coprinopsis</taxon>
    </lineage>
</organism>
<dbReference type="RefSeq" id="XP_001831258.1">
    <property type="nucleotide sequence ID" value="XM_001831206.1"/>
</dbReference>
<protein>
    <recommendedName>
        <fullName evidence="3">F-box domain-containing protein</fullName>
    </recommendedName>
</protein>
<name>A8N8T0_COPC7</name>
<evidence type="ECO:0000313" key="2">
    <source>
        <dbReference type="Proteomes" id="UP000001861"/>
    </source>
</evidence>
<dbReference type="OMA" id="LERFRWD"/>
<dbReference type="SUPFAM" id="SSF52047">
    <property type="entry name" value="RNI-like"/>
    <property type="match status" value="1"/>
</dbReference>
<gene>
    <name evidence="1" type="ORF">CC1G_00805</name>
</gene>